<gene>
    <name evidence="6" type="ORF">ABS764_04455</name>
</gene>
<dbReference type="PANTHER" id="PTHR30346:SF17">
    <property type="entry name" value="LYSR FAMILY TRANSCRIPTIONAL REGULATOR"/>
    <property type="match status" value="1"/>
</dbReference>
<evidence type="ECO:0000313" key="7">
    <source>
        <dbReference type="Proteomes" id="UP001629260"/>
    </source>
</evidence>
<keyword evidence="7" id="KW-1185">Reference proteome</keyword>
<dbReference type="PANTHER" id="PTHR30346">
    <property type="entry name" value="TRANSCRIPTIONAL DUAL REGULATOR HCAR-RELATED"/>
    <property type="match status" value="1"/>
</dbReference>
<dbReference type="InterPro" id="IPR005119">
    <property type="entry name" value="LysR_subst-bd"/>
</dbReference>
<dbReference type="InterPro" id="IPR036390">
    <property type="entry name" value="WH_DNA-bd_sf"/>
</dbReference>
<sequence>MELRHLKYFLKLAEELSFVRAADKLFISQPPLSRQIKELETELGATLFERNNKRVILTDAGKYYQKEILELIQNLERINATTKKISENQSGEFRIAYVSSTFSGDISALIQFLSAQYPFVNFRLYEVPTVKQIAALEEGKIDFGIIRAPLHSPKIDSRLWYKDSFSLVFNRNKYNITSEEDLVHLKEETFVFFNKQYAPYFYDSLLEICAQYGFKPKVVHESNNISSIIQLVKNGLGISIVPTAIMKSHNYPELEFLELKKAHHFTDILLVTPKGNPSEISKLAIQFLTKQNLKDEY</sequence>
<dbReference type="SUPFAM" id="SSF53850">
    <property type="entry name" value="Periplasmic binding protein-like II"/>
    <property type="match status" value="1"/>
</dbReference>
<evidence type="ECO:0000259" key="5">
    <source>
        <dbReference type="PROSITE" id="PS50931"/>
    </source>
</evidence>
<evidence type="ECO:0000256" key="3">
    <source>
        <dbReference type="ARBA" id="ARBA00023125"/>
    </source>
</evidence>
<keyword evidence="4" id="KW-0804">Transcription</keyword>
<proteinExistence type="inferred from homology"/>
<name>A0ABW8XQD2_9FLAO</name>
<dbReference type="Gene3D" id="3.40.190.10">
    <property type="entry name" value="Periplasmic binding protein-like II"/>
    <property type="match status" value="2"/>
</dbReference>
<dbReference type="PROSITE" id="PS50931">
    <property type="entry name" value="HTH_LYSR"/>
    <property type="match status" value="1"/>
</dbReference>
<comment type="similarity">
    <text evidence="1">Belongs to the LysR transcriptional regulatory family.</text>
</comment>
<feature type="domain" description="HTH lysR-type" evidence="5">
    <location>
        <begin position="1"/>
        <end position="58"/>
    </location>
</feature>
<dbReference type="PRINTS" id="PR00039">
    <property type="entry name" value="HTHLYSR"/>
</dbReference>
<dbReference type="RefSeq" id="WP_408080383.1">
    <property type="nucleotide sequence ID" value="NZ_JBELQA010000002.1"/>
</dbReference>
<evidence type="ECO:0000256" key="1">
    <source>
        <dbReference type="ARBA" id="ARBA00009437"/>
    </source>
</evidence>
<dbReference type="Proteomes" id="UP001629260">
    <property type="component" value="Unassembled WGS sequence"/>
</dbReference>
<dbReference type="SUPFAM" id="SSF46785">
    <property type="entry name" value="Winged helix' DNA-binding domain"/>
    <property type="match status" value="1"/>
</dbReference>
<dbReference type="InterPro" id="IPR000847">
    <property type="entry name" value="LysR_HTH_N"/>
</dbReference>
<evidence type="ECO:0000256" key="2">
    <source>
        <dbReference type="ARBA" id="ARBA00023015"/>
    </source>
</evidence>
<dbReference type="CDD" id="cd08414">
    <property type="entry name" value="PBP2_LTTR_aromatics_like"/>
    <property type="match status" value="1"/>
</dbReference>
<dbReference type="Gene3D" id="1.10.10.10">
    <property type="entry name" value="Winged helix-like DNA-binding domain superfamily/Winged helix DNA-binding domain"/>
    <property type="match status" value="1"/>
</dbReference>
<reference evidence="6 7" key="1">
    <citation type="submission" date="2024-06" db="EMBL/GenBank/DDBJ databases">
        <authorList>
            <person name="Kaempfer P."/>
            <person name="Viver T."/>
        </authorList>
    </citation>
    <scope>NUCLEOTIDE SEQUENCE [LARGE SCALE GENOMIC DNA]</scope>
    <source>
        <strain evidence="6 7">ST-87</strain>
    </source>
</reference>
<dbReference type="Pfam" id="PF03466">
    <property type="entry name" value="LysR_substrate"/>
    <property type="match status" value="1"/>
</dbReference>
<dbReference type="Pfam" id="PF00126">
    <property type="entry name" value="HTH_1"/>
    <property type="match status" value="1"/>
</dbReference>
<accession>A0ABW8XQD2</accession>
<evidence type="ECO:0000256" key="4">
    <source>
        <dbReference type="ARBA" id="ARBA00023163"/>
    </source>
</evidence>
<dbReference type="EMBL" id="JBELQA010000002">
    <property type="protein sequence ID" value="MFL9830096.1"/>
    <property type="molecule type" value="Genomic_DNA"/>
</dbReference>
<organism evidence="6 7">
    <name type="scientific">Flavobacterium plantiphilum</name>
    <dbReference type="NCBI Taxonomy" id="3163297"/>
    <lineage>
        <taxon>Bacteria</taxon>
        <taxon>Pseudomonadati</taxon>
        <taxon>Bacteroidota</taxon>
        <taxon>Flavobacteriia</taxon>
        <taxon>Flavobacteriales</taxon>
        <taxon>Flavobacteriaceae</taxon>
        <taxon>Flavobacterium</taxon>
    </lineage>
</organism>
<evidence type="ECO:0000313" key="6">
    <source>
        <dbReference type="EMBL" id="MFL9830096.1"/>
    </source>
</evidence>
<protein>
    <submittedName>
        <fullName evidence="6">LysR family transcriptional regulator</fullName>
    </submittedName>
</protein>
<keyword evidence="2" id="KW-0805">Transcription regulation</keyword>
<keyword evidence="3" id="KW-0238">DNA-binding</keyword>
<dbReference type="InterPro" id="IPR036388">
    <property type="entry name" value="WH-like_DNA-bd_sf"/>
</dbReference>
<comment type="caution">
    <text evidence="6">The sequence shown here is derived from an EMBL/GenBank/DDBJ whole genome shotgun (WGS) entry which is preliminary data.</text>
</comment>